<evidence type="ECO:0000313" key="3">
    <source>
        <dbReference type="EMBL" id="SVA86691.1"/>
    </source>
</evidence>
<evidence type="ECO:0000259" key="2">
    <source>
        <dbReference type="PROSITE" id="PS50125"/>
    </source>
</evidence>
<dbReference type="InterPro" id="IPR001054">
    <property type="entry name" value="A/G_cyclase"/>
</dbReference>
<protein>
    <recommendedName>
        <fullName evidence="2">Guanylate cyclase domain-containing protein</fullName>
    </recommendedName>
</protein>
<organism evidence="3">
    <name type="scientific">marine metagenome</name>
    <dbReference type="NCBI Taxonomy" id="408172"/>
    <lineage>
        <taxon>unclassified sequences</taxon>
        <taxon>metagenomes</taxon>
        <taxon>ecological metagenomes</taxon>
    </lineage>
</organism>
<sequence>MDRKLAAILFSDIAGFTQLTAGDEEKAVNLINHQRELFQPIVAEFDGEWLKEIGDGLLLSFTSSKKAINCAIKLQQKAKNIDNLDIRIGLHQGDVIISDNDVLGDDVNIAARIEPISAIGGIAVSEKVVMDLSSSPEYSFKMLGSPELKGVKQKVKVFSLSSHSMPVPKVKFSVQDNETSRKSLSSIFSILATIVFTLIIFYSYPNIMPYFQADQYNTLKIDNIDIDIKKKDEQKSLITALKHGIEKKILDNGRINLITNNQSHSSLSINTSRFLSLNTIIKENEENITVSFILNKPDGTIYDQYNKEYTNTNLNVITNTLINLIPVWAISTILSNGEKEVSLNEEDIRLHYPMEYYELLGILNSQEKNNIQDAIIKLEELNITNEDKWIDLMMAEAYTLGFIDNRSESFLAEAEYILKQNQFLDSNDKGYESYVRSLISYYRDDIDQALVNIKQAIKTDQSEKRYRTFHHKVRSIKLNRMTTNG</sequence>
<dbReference type="PROSITE" id="PS50125">
    <property type="entry name" value="GUANYLATE_CYCLASE_2"/>
    <property type="match status" value="1"/>
</dbReference>
<keyword evidence="1" id="KW-1133">Transmembrane helix</keyword>
<dbReference type="SUPFAM" id="SSF55073">
    <property type="entry name" value="Nucleotide cyclase"/>
    <property type="match status" value="1"/>
</dbReference>
<gene>
    <name evidence="3" type="ORF">METZ01_LOCUS139545</name>
</gene>
<dbReference type="GO" id="GO:0006171">
    <property type="term" value="P:cAMP biosynthetic process"/>
    <property type="evidence" value="ECO:0007669"/>
    <property type="project" value="TreeGrafter"/>
</dbReference>
<dbReference type="Gene3D" id="3.30.70.1230">
    <property type="entry name" value="Nucleotide cyclase"/>
    <property type="match status" value="1"/>
</dbReference>
<dbReference type="InterPro" id="IPR029787">
    <property type="entry name" value="Nucleotide_cyclase"/>
</dbReference>
<keyword evidence="1" id="KW-0472">Membrane</keyword>
<dbReference type="PANTHER" id="PTHR43081">
    <property type="entry name" value="ADENYLATE CYCLASE, TERMINAL-DIFFERENTIATION SPECIFIC-RELATED"/>
    <property type="match status" value="1"/>
</dbReference>
<dbReference type="CDD" id="cd07302">
    <property type="entry name" value="CHD"/>
    <property type="match status" value="1"/>
</dbReference>
<dbReference type="PANTHER" id="PTHR43081:SF19">
    <property type="entry name" value="PH-SENSITIVE ADENYLATE CYCLASE RV1264"/>
    <property type="match status" value="1"/>
</dbReference>
<feature type="transmembrane region" description="Helical" evidence="1">
    <location>
        <begin position="184"/>
        <end position="204"/>
    </location>
</feature>
<feature type="domain" description="Guanylate cyclase" evidence="2">
    <location>
        <begin position="7"/>
        <end position="114"/>
    </location>
</feature>
<accession>A0A381ZCL3</accession>
<dbReference type="AlphaFoldDB" id="A0A381ZCL3"/>
<evidence type="ECO:0000256" key="1">
    <source>
        <dbReference type="SAM" id="Phobius"/>
    </source>
</evidence>
<dbReference type="SMART" id="SM00044">
    <property type="entry name" value="CYCc"/>
    <property type="match status" value="1"/>
</dbReference>
<dbReference type="GO" id="GO:0035556">
    <property type="term" value="P:intracellular signal transduction"/>
    <property type="evidence" value="ECO:0007669"/>
    <property type="project" value="InterPro"/>
</dbReference>
<keyword evidence="1" id="KW-0812">Transmembrane</keyword>
<dbReference type="Pfam" id="PF00211">
    <property type="entry name" value="Guanylate_cyc"/>
    <property type="match status" value="1"/>
</dbReference>
<proteinExistence type="predicted"/>
<dbReference type="EMBL" id="UINC01020702">
    <property type="protein sequence ID" value="SVA86691.1"/>
    <property type="molecule type" value="Genomic_DNA"/>
</dbReference>
<dbReference type="InterPro" id="IPR050697">
    <property type="entry name" value="Adenylyl/Guanylyl_Cyclase_3/4"/>
</dbReference>
<name>A0A381ZCL3_9ZZZZ</name>
<reference evidence="3" key="1">
    <citation type="submission" date="2018-05" db="EMBL/GenBank/DDBJ databases">
        <authorList>
            <person name="Lanie J.A."/>
            <person name="Ng W.-L."/>
            <person name="Kazmierczak K.M."/>
            <person name="Andrzejewski T.M."/>
            <person name="Davidsen T.M."/>
            <person name="Wayne K.J."/>
            <person name="Tettelin H."/>
            <person name="Glass J.I."/>
            <person name="Rusch D."/>
            <person name="Podicherti R."/>
            <person name="Tsui H.-C.T."/>
            <person name="Winkler M.E."/>
        </authorList>
    </citation>
    <scope>NUCLEOTIDE SEQUENCE</scope>
</reference>